<comment type="subunit">
    <text evidence="5">Part of the 50S ribosomal subunit; part of the 5S rRNA/L5/L18/L25 subcomplex. Contacts the 5S rRNA. Binds to the 5S rRNA independently of L5 and L18.</text>
</comment>
<proteinExistence type="inferred from homology"/>
<name>B9XFD6_PEDPL</name>
<dbReference type="GO" id="GO:0003735">
    <property type="term" value="F:structural constituent of ribosome"/>
    <property type="evidence" value="ECO:0007669"/>
    <property type="project" value="InterPro"/>
</dbReference>
<dbReference type="Proteomes" id="UP000003688">
    <property type="component" value="Unassembled WGS sequence"/>
</dbReference>
<feature type="compositionally biased region" description="Low complexity" evidence="6">
    <location>
        <begin position="198"/>
        <end position="207"/>
    </location>
</feature>
<evidence type="ECO:0000256" key="2">
    <source>
        <dbReference type="ARBA" id="ARBA00022884"/>
    </source>
</evidence>
<keyword evidence="2 5" id="KW-0694">RNA-binding</keyword>
<comment type="function">
    <text evidence="5">This is one of the proteins that binds to the 5S RNA in the ribosome where it forms part of the central protuberance.</text>
</comment>
<keyword evidence="10" id="KW-1185">Reference proteome</keyword>
<dbReference type="GO" id="GO:0008097">
    <property type="term" value="F:5S rRNA binding"/>
    <property type="evidence" value="ECO:0007669"/>
    <property type="project" value="InterPro"/>
</dbReference>
<dbReference type="AlphaFoldDB" id="B9XFD6"/>
<dbReference type="Gene3D" id="2.40.240.10">
    <property type="entry name" value="Ribosomal Protein L25, Chain P"/>
    <property type="match status" value="1"/>
</dbReference>
<dbReference type="GO" id="GO:0006412">
    <property type="term" value="P:translation"/>
    <property type="evidence" value="ECO:0007669"/>
    <property type="project" value="UniProtKB-UniRule"/>
</dbReference>
<dbReference type="EMBL" id="ABOX02000010">
    <property type="protein sequence ID" value="EEF61300.1"/>
    <property type="molecule type" value="Genomic_DNA"/>
</dbReference>
<feature type="domain" description="Large ribosomal subunit protein bL25 L25" evidence="7">
    <location>
        <begin position="6"/>
        <end position="96"/>
    </location>
</feature>
<keyword evidence="4 5" id="KW-0687">Ribonucleoprotein</keyword>
<dbReference type="InterPro" id="IPR011035">
    <property type="entry name" value="Ribosomal_bL25/Gln-tRNA_synth"/>
</dbReference>
<gene>
    <name evidence="5" type="primary">rplY</name>
    <name evidence="5" type="synonym">ctc</name>
    <name evidence="9" type="ORF">Cflav_PD4321</name>
</gene>
<dbReference type="OrthoDB" id="9790002at2"/>
<dbReference type="PANTHER" id="PTHR33284:SF1">
    <property type="entry name" value="RIBOSOMAL PROTEIN L25_GLN-TRNA SYNTHETASE, ANTI-CODON-BINDING DOMAIN-CONTAINING PROTEIN"/>
    <property type="match status" value="1"/>
</dbReference>
<dbReference type="InterPro" id="IPR020056">
    <property type="entry name" value="Rbsml_bL25/Gln-tRNA_synth_N"/>
</dbReference>
<evidence type="ECO:0000256" key="3">
    <source>
        <dbReference type="ARBA" id="ARBA00022980"/>
    </source>
</evidence>
<dbReference type="CDD" id="cd00495">
    <property type="entry name" value="Ribosomal_L25_TL5_CTC"/>
    <property type="match status" value="1"/>
</dbReference>
<evidence type="ECO:0000256" key="5">
    <source>
        <dbReference type="HAMAP-Rule" id="MF_01334"/>
    </source>
</evidence>
<sequence length="245" mass="26047">MKSVALNAFPRVMARRGGAKKLRDSGRIPAVIYGRQQQAQNLEVNSKDIENLIHHSVSENLLVDLAVKDDSRPKRLALVQEVQHHPLNGKMLHVDFHEVAENERVTIMVPVEATGEAVGVKTGGGVLEHVLFKIKVRALPKDLPEVIAVDVSNLEIGQAIHIGDIKAPEGVEVLGDKHISVIAVAAPLTEAQEAAAAAEAGAGTAEVEMIKEKKEEGAEAGKAAPAAKAGEKAPAAEKKAPEKKK</sequence>
<feature type="compositionally biased region" description="Basic and acidic residues" evidence="6">
    <location>
        <begin position="229"/>
        <end position="245"/>
    </location>
</feature>
<keyword evidence="1 5" id="KW-0699">rRNA-binding</keyword>
<evidence type="ECO:0000256" key="6">
    <source>
        <dbReference type="SAM" id="MobiDB-lite"/>
    </source>
</evidence>
<dbReference type="NCBIfam" id="TIGR00731">
    <property type="entry name" value="bL25_bact_ctc"/>
    <property type="match status" value="1"/>
</dbReference>
<keyword evidence="3 5" id="KW-0689">Ribosomal protein</keyword>
<dbReference type="GO" id="GO:0022625">
    <property type="term" value="C:cytosolic large ribosomal subunit"/>
    <property type="evidence" value="ECO:0007669"/>
    <property type="project" value="TreeGrafter"/>
</dbReference>
<dbReference type="InterPro" id="IPR037121">
    <property type="entry name" value="Ribosomal_bL25_C"/>
</dbReference>
<dbReference type="Gene3D" id="2.170.120.20">
    <property type="entry name" value="Ribosomal protein L25, beta domain"/>
    <property type="match status" value="1"/>
</dbReference>
<dbReference type="InterPro" id="IPR029751">
    <property type="entry name" value="Ribosomal_L25_dom"/>
</dbReference>
<dbReference type="NCBIfam" id="NF004139">
    <property type="entry name" value="PRK05618.4-2"/>
    <property type="match status" value="1"/>
</dbReference>
<dbReference type="Pfam" id="PF14693">
    <property type="entry name" value="Ribosomal_TL5_C"/>
    <property type="match status" value="1"/>
</dbReference>
<comment type="caution">
    <text evidence="9">The sequence shown here is derived from an EMBL/GenBank/DDBJ whole genome shotgun (WGS) entry which is preliminary data.</text>
</comment>
<reference evidence="9 10" key="1">
    <citation type="journal article" date="2011" name="J. Bacteriol.">
        <title>Genome sequence of 'Pedosphaera parvula' Ellin514, an aerobic Verrucomicrobial isolate from pasture soil.</title>
        <authorList>
            <person name="Kant R."/>
            <person name="van Passel M.W."/>
            <person name="Sangwan P."/>
            <person name="Palva A."/>
            <person name="Lucas S."/>
            <person name="Copeland A."/>
            <person name="Lapidus A."/>
            <person name="Glavina Del Rio T."/>
            <person name="Dalin E."/>
            <person name="Tice H."/>
            <person name="Bruce D."/>
            <person name="Goodwin L."/>
            <person name="Pitluck S."/>
            <person name="Chertkov O."/>
            <person name="Larimer F.W."/>
            <person name="Land M.L."/>
            <person name="Hauser L."/>
            <person name="Brettin T.S."/>
            <person name="Detter J.C."/>
            <person name="Han S."/>
            <person name="de Vos W.M."/>
            <person name="Janssen P.H."/>
            <person name="Smidt H."/>
        </authorList>
    </citation>
    <scope>NUCLEOTIDE SEQUENCE [LARGE SCALE GENOMIC DNA]</scope>
    <source>
        <strain evidence="9 10">Ellin514</strain>
    </source>
</reference>
<dbReference type="InterPro" id="IPR001021">
    <property type="entry name" value="Ribosomal_bL25_long"/>
</dbReference>
<dbReference type="SUPFAM" id="SSF50715">
    <property type="entry name" value="Ribosomal protein L25-like"/>
    <property type="match status" value="1"/>
</dbReference>
<dbReference type="InterPro" id="IPR020057">
    <property type="entry name" value="Ribosomal_bL25_b-dom"/>
</dbReference>
<protein>
    <recommendedName>
        <fullName evidence="5">Large ribosomal subunit protein bL25</fullName>
    </recommendedName>
    <alternativeName>
        <fullName evidence="5">General stress protein CTC</fullName>
    </alternativeName>
</protein>
<evidence type="ECO:0000256" key="1">
    <source>
        <dbReference type="ARBA" id="ARBA00022730"/>
    </source>
</evidence>
<dbReference type="STRING" id="320771.Cflav_PD4321"/>
<feature type="compositionally biased region" description="Basic and acidic residues" evidence="6">
    <location>
        <begin position="208"/>
        <end position="219"/>
    </location>
</feature>
<dbReference type="HAMAP" id="MF_01334">
    <property type="entry name" value="Ribosomal_bL25_CTC"/>
    <property type="match status" value="1"/>
</dbReference>
<organism evidence="9 10">
    <name type="scientific">Pedosphaera parvula (strain Ellin514)</name>
    <dbReference type="NCBI Taxonomy" id="320771"/>
    <lineage>
        <taxon>Bacteria</taxon>
        <taxon>Pseudomonadati</taxon>
        <taxon>Verrucomicrobiota</taxon>
        <taxon>Pedosphaerae</taxon>
        <taxon>Pedosphaerales</taxon>
        <taxon>Pedosphaeraceae</taxon>
        <taxon>Pedosphaera</taxon>
    </lineage>
</organism>
<dbReference type="Pfam" id="PF01386">
    <property type="entry name" value="Ribosomal_L25p"/>
    <property type="match status" value="1"/>
</dbReference>
<dbReference type="RefSeq" id="WP_007414534.1">
    <property type="nucleotide sequence ID" value="NZ_ABOX02000010.1"/>
</dbReference>
<feature type="region of interest" description="Disordered" evidence="6">
    <location>
        <begin position="198"/>
        <end position="245"/>
    </location>
</feature>
<evidence type="ECO:0000256" key="4">
    <source>
        <dbReference type="ARBA" id="ARBA00023274"/>
    </source>
</evidence>
<dbReference type="PANTHER" id="PTHR33284">
    <property type="entry name" value="RIBOSOMAL PROTEIN L25/GLN-TRNA SYNTHETASE, ANTI-CODON-BINDING DOMAIN-CONTAINING PROTEIN"/>
    <property type="match status" value="1"/>
</dbReference>
<feature type="domain" description="Large ribosomal subunit protein bL25 beta" evidence="8">
    <location>
        <begin position="105"/>
        <end position="187"/>
    </location>
</feature>
<comment type="similarity">
    <text evidence="5">Belongs to the bacterial ribosomal protein bL25 family. CTC subfamily.</text>
</comment>
<accession>B9XFD6</accession>
<evidence type="ECO:0000259" key="8">
    <source>
        <dbReference type="Pfam" id="PF14693"/>
    </source>
</evidence>
<evidence type="ECO:0000313" key="10">
    <source>
        <dbReference type="Proteomes" id="UP000003688"/>
    </source>
</evidence>
<evidence type="ECO:0000259" key="7">
    <source>
        <dbReference type="Pfam" id="PF01386"/>
    </source>
</evidence>
<evidence type="ECO:0000313" key="9">
    <source>
        <dbReference type="EMBL" id="EEF61300.1"/>
    </source>
</evidence>
<dbReference type="InterPro" id="IPR020930">
    <property type="entry name" value="Ribosomal_uL5_bac-type"/>
</dbReference>